<dbReference type="Pfam" id="PF02544">
    <property type="entry name" value="Steroid_dh"/>
    <property type="match status" value="1"/>
</dbReference>
<feature type="transmembrane region" description="Helical" evidence="17">
    <location>
        <begin position="68"/>
        <end position="87"/>
    </location>
</feature>
<name>A0ABM1E063_PRICU</name>
<keyword evidence="19" id="KW-1185">Reference proteome</keyword>
<dbReference type="InterPro" id="IPR039357">
    <property type="entry name" value="SRD5A/TECR"/>
</dbReference>
<evidence type="ECO:0000256" key="12">
    <source>
        <dbReference type="ARBA" id="ARBA00023136"/>
    </source>
</evidence>
<feature type="transmembrane region" description="Helical" evidence="17">
    <location>
        <begin position="163"/>
        <end position="180"/>
    </location>
</feature>
<evidence type="ECO:0000256" key="13">
    <source>
        <dbReference type="ARBA" id="ARBA00037789"/>
    </source>
</evidence>
<evidence type="ECO:0000313" key="19">
    <source>
        <dbReference type="Proteomes" id="UP000695022"/>
    </source>
</evidence>
<evidence type="ECO:0000256" key="14">
    <source>
        <dbReference type="ARBA" id="ARBA00048292"/>
    </source>
</evidence>
<evidence type="ECO:0000259" key="18">
    <source>
        <dbReference type="Pfam" id="PF02544"/>
    </source>
</evidence>
<comment type="catalytic activity">
    <reaction evidence="16">
        <text>17beta-hydroxy-5alpha-androstan-3-one + NADP(+) = testosterone + NADPH + H(+)</text>
        <dbReference type="Rhea" id="RHEA:50820"/>
        <dbReference type="ChEBI" id="CHEBI:15378"/>
        <dbReference type="ChEBI" id="CHEBI:16330"/>
        <dbReference type="ChEBI" id="CHEBI:17347"/>
        <dbReference type="ChEBI" id="CHEBI:57783"/>
        <dbReference type="ChEBI" id="CHEBI:58349"/>
        <dbReference type="EC" id="1.3.1.22"/>
    </reaction>
    <physiologicalReaction direction="right-to-left" evidence="16">
        <dbReference type="Rhea" id="RHEA:50822"/>
    </physiologicalReaction>
</comment>
<keyword evidence="7" id="KW-0492">Microsome</keyword>
<evidence type="ECO:0000256" key="6">
    <source>
        <dbReference type="ARBA" id="ARBA00022824"/>
    </source>
</evidence>
<evidence type="ECO:0000313" key="20">
    <source>
        <dbReference type="RefSeq" id="XP_014665584.1"/>
    </source>
</evidence>
<dbReference type="PIRSF" id="PIRSF015596">
    <property type="entry name" value="5_alpha-SR2"/>
    <property type="match status" value="1"/>
</dbReference>
<keyword evidence="4 17" id="KW-0812">Transmembrane</keyword>
<dbReference type="PANTHER" id="PTHR10556:SF57">
    <property type="entry name" value="3-OXO-5-ALPHA-STEROID 4-DEHYDROGENASE 1"/>
    <property type="match status" value="1"/>
</dbReference>
<keyword evidence="8" id="KW-0521">NADP</keyword>
<gene>
    <name evidence="20" type="primary">LOC106807678</name>
</gene>
<comment type="function">
    <text evidence="13">Converts testosterone into 5-alpha-dihydrotestosterone and progesterone or corticosterone into their corresponding 5-alpha-3-oxosteroids. It plays a central role in sexual differentiation and androgen physiology.</text>
</comment>
<evidence type="ECO:0000256" key="8">
    <source>
        <dbReference type="ARBA" id="ARBA00022857"/>
    </source>
</evidence>
<keyword evidence="12 17" id="KW-0472">Membrane</keyword>
<evidence type="ECO:0000256" key="10">
    <source>
        <dbReference type="ARBA" id="ARBA00023002"/>
    </source>
</evidence>
<keyword evidence="6" id="KW-0256">Endoplasmic reticulum</keyword>
<feature type="transmembrane region" description="Helical" evidence="17">
    <location>
        <begin position="94"/>
        <end position="112"/>
    </location>
</feature>
<evidence type="ECO:0000256" key="5">
    <source>
        <dbReference type="ARBA" id="ARBA00022782"/>
    </source>
</evidence>
<keyword evidence="9 17" id="KW-1133">Transmembrane helix</keyword>
<keyword evidence="11" id="KW-0443">Lipid metabolism</keyword>
<evidence type="ECO:0000256" key="17">
    <source>
        <dbReference type="PIRNR" id="PIRNR015596"/>
    </source>
</evidence>
<evidence type="ECO:0000256" key="1">
    <source>
        <dbReference type="ARBA" id="ARBA00004154"/>
    </source>
</evidence>
<dbReference type="PANTHER" id="PTHR10556">
    <property type="entry name" value="3-OXO-5-ALPHA-STEROID 4-DEHYDROGENASE"/>
    <property type="match status" value="1"/>
</dbReference>
<keyword evidence="10" id="KW-0560">Oxidoreductase</keyword>
<feature type="transmembrane region" description="Helical" evidence="17">
    <location>
        <begin position="124"/>
        <end position="142"/>
    </location>
</feature>
<evidence type="ECO:0000256" key="2">
    <source>
        <dbReference type="ARBA" id="ARBA00004477"/>
    </source>
</evidence>
<dbReference type="Gene3D" id="1.20.120.1630">
    <property type="match status" value="1"/>
</dbReference>
<comment type="catalytic activity">
    <reaction evidence="17">
        <text>a 3-oxo-5alpha-steroid + NADP(+) = a 3-oxo-Delta(4)-steroid + NADPH + H(+)</text>
        <dbReference type="Rhea" id="RHEA:54384"/>
        <dbReference type="ChEBI" id="CHEBI:13601"/>
        <dbReference type="ChEBI" id="CHEBI:15378"/>
        <dbReference type="ChEBI" id="CHEBI:47909"/>
        <dbReference type="ChEBI" id="CHEBI:57783"/>
        <dbReference type="ChEBI" id="CHEBI:58349"/>
        <dbReference type="EC" id="1.3.1.22"/>
    </reaction>
</comment>
<comment type="similarity">
    <text evidence="3 17">Belongs to the steroid 5-alpha reductase family.</text>
</comment>
<evidence type="ECO:0000256" key="4">
    <source>
        <dbReference type="ARBA" id="ARBA00022692"/>
    </source>
</evidence>
<evidence type="ECO:0000256" key="15">
    <source>
        <dbReference type="ARBA" id="ARBA00049166"/>
    </source>
</evidence>
<dbReference type="PROSITE" id="PS50244">
    <property type="entry name" value="S5A_REDUCTASE"/>
    <property type="match status" value="1"/>
</dbReference>
<comment type="catalytic activity">
    <reaction evidence="15">
        <text>androst-4-ene-3,17-dione + NADPH + H(+) = 5alpha-androstan-3,17-dione + NADP(+)</text>
        <dbReference type="Rhea" id="RHEA:50816"/>
        <dbReference type="ChEBI" id="CHEBI:15378"/>
        <dbReference type="ChEBI" id="CHEBI:15994"/>
        <dbReference type="ChEBI" id="CHEBI:16422"/>
        <dbReference type="ChEBI" id="CHEBI:57783"/>
        <dbReference type="ChEBI" id="CHEBI:58349"/>
    </reaction>
    <physiologicalReaction direction="left-to-right" evidence="15">
        <dbReference type="Rhea" id="RHEA:50817"/>
    </physiologicalReaction>
</comment>
<dbReference type="EC" id="1.3.1.22" evidence="17"/>
<evidence type="ECO:0000256" key="11">
    <source>
        <dbReference type="ARBA" id="ARBA00023098"/>
    </source>
</evidence>
<feature type="transmembrane region" description="Helical" evidence="17">
    <location>
        <begin position="221"/>
        <end position="243"/>
    </location>
</feature>
<proteinExistence type="inferred from homology"/>
<feature type="domain" description="3-oxo-5-alpha-steroid 4-dehydrogenase C-terminal" evidence="18">
    <location>
        <begin position="123"/>
        <end position="271"/>
    </location>
</feature>
<organism evidence="19 20">
    <name type="scientific">Priapulus caudatus</name>
    <name type="common">Priapulid worm</name>
    <dbReference type="NCBI Taxonomy" id="37621"/>
    <lineage>
        <taxon>Eukaryota</taxon>
        <taxon>Metazoa</taxon>
        <taxon>Ecdysozoa</taxon>
        <taxon>Scalidophora</taxon>
        <taxon>Priapulida</taxon>
        <taxon>Priapulimorpha</taxon>
        <taxon>Priapulimorphida</taxon>
        <taxon>Priapulidae</taxon>
        <taxon>Priapulus</taxon>
    </lineage>
</organism>
<dbReference type="Proteomes" id="UP000695022">
    <property type="component" value="Unplaced"/>
</dbReference>
<accession>A0ABM1E063</accession>
<evidence type="ECO:0000256" key="3">
    <source>
        <dbReference type="ARBA" id="ARBA00007742"/>
    </source>
</evidence>
<dbReference type="RefSeq" id="XP_014665584.1">
    <property type="nucleotide sequence ID" value="XM_014810098.1"/>
</dbReference>
<comment type="subcellular location">
    <subcellularLocation>
        <location evidence="2">Endoplasmic reticulum membrane</location>
        <topology evidence="2">Multi-pass membrane protein</topology>
    </subcellularLocation>
    <subcellularLocation>
        <location evidence="1">Microsome membrane</location>
        <topology evidence="1">Multi-pass membrane protein</topology>
    </subcellularLocation>
</comment>
<evidence type="ECO:0000256" key="7">
    <source>
        <dbReference type="ARBA" id="ARBA00022848"/>
    </source>
</evidence>
<dbReference type="InterPro" id="IPR016636">
    <property type="entry name" value="3-oxo-5-alpha-steroid_4-DH"/>
</dbReference>
<reference evidence="20" key="1">
    <citation type="submission" date="2025-08" db="UniProtKB">
        <authorList>
            <consortium name="RefSeq"/>
        </authorList>
    </citation>
    <scope>IDENTIFICATION</scope>
</reference>
<sequence>MIMAASSDSVFRTGLHNLLGITEIQLLEWMTFIEIIISVILIPTLKAIAPPYGRHGGSKWGPTLPAKLGWFVQELPSFAFPVWYLYYVNAMPRVNVVLLMMLAIHYFQRTFFYPALMKRGSSPLPVFSFTLAITFCTYNGYLQSCFIAKFAKYDNGVLFHPRFTLGILMFFVGMLINIHSDHILRNLRKPGELIYRIPNGGMFEYVSCANFFGEVVEWSGYALICWSLPALAFLLFVLVNLGARSWHHHRSYIAKFEDYPKNRKALIPFIF</sequence>
<keyword evidence="5" id="KW-0221">Differentiation</keyword>
<evidence type="ECO:0000256" key="9">
    <source>
        <dbReference type="ARBA" id="ARBA00022989"/>
    </source>
</evidence>
<dbReference type="InterPro" id="IPR001104">
    <property type="entry name" value="3-oxo-5_a-steroid_4-DH_C"/>
</dbReference>
<protein>
    <recommendedName>
        <fullName evidence="17">3-oxo-5alpha-steroid 4-dehydrogenase (NADP(+))</fullName>
        <ecNumber evidence="17">1.3.1.22</ecNumber>
    </recommendedName>
</protein>
<evidence type="ECO:0000256" key="16">
    <source>
        <dbReference type="ARBA" id="ARBA00049397"/>
    </source>
</evidence>
<feature type="transmembrane region" description="Helical" evidence="17">
    <location>
        <begin position="26"/>
        <end position="48"/>
    </location>
</feature>
<comment type="catalytic activity">
    <reaction evidence="14">
        <text>5alpha-pregnane-3,20-dione + NADP(+) = progesterone + NADPH + H(+)</text>
        <dbReference type="Rhea" id="RHEA:21952"/>
        <dbReference type="ChEBI" id="CHEBI:15378"/>
        <dbReference type="ChEBI" id="CHEBI:17026"/>
        <dbReference type="ChEBI" id="CHEBI:28952"/>
        <dbReference type="ChEBI" id="CHEBI:57783"/>
        <dbReference type="ChEBI" id="CHEBI:58349"/>
        <dbReference type="EC" id="1.3.1.22"/>
    </reaction>
    <physiologicalReaction direction="right-to-left" evidence="14">
        <dbReference type="Rhea" id="RHEA:21954"/>
    </physiologicalReaction>
</comment>
<dbReference type="GeneID" id="106807678"/>